<evidence type="ECO:0000256" key="5">
    <source>
        <dbReference type="ARBA" id="ARBA00022692"/>
    </source>
</evidence>
<dbReference type="RefSeq" id="WP_147361468.1">
    <property type="nucleotide sequence ID" value="NZ_QXDF01000001.1"/>
</dbReference>
<evidence type="ECO:0000256" key="1">
    <source>
        <dbReference type="ARBA" id="ARBA00004651"/>
    </source>
</evidence>
<comment type="caution">
    <text evidence="10">The sequence shown here is derived from an EMBL/GenBank/DDBJ whole genome shotgun (WGS) entry which is preliminary data.</text>
</comment>
<keyword evidence="3" id="KW-0328">Glycosyltransferase</keyword>
<reference evidence="10 11" key="1">
    <citation type="submission" date="2018-08" db="EMBL/GenBank/DDBJ databases">
        <title>Genomic Encyclopedia of Archaeal and Bacterial Type Strains, Phase II (KMG-II): from individual species to whole genera.</title>
        <authorList>
            <person name="Goeker M."/>
        </authorList>
    </citation>
    <scope>NUCLEOTIDE SEQUENCE [LARGE SCALE GENOMIC DNA]</scope>
    <source>
        <strain evidence="10 11">DSM 5002</strain>
    </source>
</reference>
<evidence type="ECO:0000259" key="9">
    <source>
        <dbReference type="Pfam" id="PF13231"/>
    </source>
</evidence>
<dbReference type="OrthoDB" id="9810951at2"/>
<dbReference type="GO" id="GO:0009103">
    <property type="term" value="P:lipopolysaccharide biosynthetic process"/>
    <property type="evidence" value="ECO:0007669"/>
    <property type="project" value="TreeGrafter"/>
</dbReference>
<sequence>MQDRAPMTARAEDAGRLARFDAAVRALIAWLAATRWRAASALILLCLALYLPGFVDMPVTDRDEGRFVQATTQMLETGDFIDIRFQDEPRYQKPVGIYWLQSISASVFGDLDQREIWTYRVPSLLGAIVAVLALWWAARPLFGREVALIAAALLAAVVTMNLEARIAKSDGALIAAIALMQGALMRIYLVRQPLSQAVGLAALFWISLAVGILIKGPIAPAVAAVTIVALIFFGGARDWLRRLHAPWGIPLLLTVTLPWFIAIGVISEGQFYALSLGKDFGAKLQSGQETHWGPPGYYFILFWWTFWPAALVATGGAAIWLWRNRTLRRAAFLLAWIIPYWLVIEAVPTKLPHYALPIYPAVALAAAWVLHTQTAHGIVPIRTYKQAALLWLVIGVLQVAVFAGALWLFETPPSLLAVLLAAVFAVTAPLTALAMRRRAFHAGLALALISAITAYAGIIGEVLPRLTPLWNSERIAELRTMLKPCYGGPAALAGYSEPSAVFHLGTETPLLAGEGAGRWLGEQGGRLAFVTQDEHAEFERGLAQSGAKVSGPIACFTGFNMNGGDVLRFRLYGSGEPTESCPIPEEYRCAQRPDPRWVRLLK</sequence>
<evidence type="ECO:0000313" key="10">
    <source>
        <dbReference type="EMBL" id="RIA55340.1"/>
    </source>
</evidence>
<feature type="transmembrane region" description="Helical" evidence="8">
    <location>
        <begin position="26"/>
        <end position="51"/>
    </location>
</feature>
<feature type="transmembrane region" description="Helical" evidence="8">
    <location>
        <begin position="197"/>
        <end position="214"/>
    </location>
</feature>
<dbReference type="Proteomes" id="UP000266273">
    <property type="component" value="Unassembled WGS sequence"/>
</dbReference>
<organism evidence="10 11">
    <name type="scientific">Dichotomicrobium thermohalophilum</name>
    <dbReference type="NCBI Taxonomy" id="933063"/>
    <lineage>
        <taxon>Bacteria</taxon>
        <taxon>Pseudomonadati</taxon>
        <taxon>Pseudomonadota</taxon>
        <taxon>Alphaproteobacteria</taxon>
        <taxon>Hyphomicrobiales</taxon>
        <taxon>Hyphomicrobiaceae</taxon>
        <taxon>Dichotomicrobium</taxon>
    </lineage>
</organism>
<accession>A0A397Q1F8</accession>
<keyword evidence="5 8" id="KW-0812">Transmembrane</keyword>
<comment type="subcellular location">
    <subcellularLocation>
        <location evidence="1">Cell membrane</location>
        <topology evidence="1">Multi-pass membrane protein</topology>
    </subcellularLocation>
</comment>
<protein>
    <submittedName>
        <fullName evidence="10">4-amino-4-deoxy-L-arabinose transferase-like glycosyltransferase</fullName>
    </submittedName>
</protein>
<feature type="transmembrane region" description="Helical" evidence="8">
    <location>
        <begin position="247"/>
        <end position="266"/>
    </location>
</feature>
<evidence type="ECO:0000313" key="11">
    <source>
        <dbReference type="Proteomes" id="UP000266273"/>
    </source>
</evidence>
<name>A0A397Q1F8_9HYPH</name>
<dbReference type="GO" id="GO:0016763">
    <property type="term" value="F:pentosyltransferase activity"/>
    <property type="evidence" value="ECO:0007669"/>
    <property type="project" value="TreeGrafter"/>
</dbReference>
<dbReference type="Pfam" id="PF13231">
    <property type="entry name" value="PMT_2"/>
    <property type="match status" value="1"/>
</dbReference>
<feature type="transmembrane region" description="Helical" evidence="8">
    <location>
        <begin position="117"/>
        <end position="137"/>
    </location>
</feature>
<feature type="transmembrane region" description="Helical" evidence="8">
    <location>
        <begin position="220"/>
        <end position="240"/>
    </location>
</feature>
<evidence type="ECO:0000256" key="7">
    <source>
        <dbReference type="ARBA" id="ARBA00023136"/>
    </source>
</evidence>
<feature type="transmembrane region" description="Helical" evidence="8">
    <location>
        <begin position="387"/>
        <end position="409"/>
    </location>
</feature>
<dbReference type="GO" id="GO:0005886">
    <property type="term" value="C:plasma membrane"/>
    <property type="evidence" value="ECO:0007669"/>
    <property type="project" value="UniProtKB-SubCell"/>
</dbReference>
<feature type="transmembrane region" description="Helical" evidence="8">
    <location>
        <begin position="415"/>
        <end position="435"/>
    </location>
</feature>
<evidence type="ECO:0000256" key="8">
    <source>
        <dbReference type="SAM" id="Phobius"/>
    </source>
</evidence>
<keyword evidence="6 8" id="KW-1133">Transmembrane helix</keyword>
<feature type="domain" description="Glycosyltransferase RgtA/B/C/D-like" evidence="9">
    <location>
        <begin position="93"/>
        <end position="260"/>
    </location>
</feature>
<feature type="transmembrane region" description="Helical" evidence="8">
    <location>
        <begin position="146"/>
        <end position="166"/>
    </location>
</feature>
<keyword evidence="4 10" id="KW-0808">Transferase</keyword>
<dbReference type="AlphaFoldDB" id="A0A397Q1F8"/>
<keyword evidence="7 8" id="KW-0472">Membrane</keyword>
<feature type="transmembrane region" description="Helical" evidence="8">
    <location>
        <begin position="172"/>
        <end position="190"/>
    </location>
</feature>
<feature type="transmembrane region" description="Helical" evidence="8">
    <location>
        <begin position="297"/>
        <end position="322"/>
    </location>
</feature>
<dbReference type="EMBL" id="QXDF01000001">
    <property type="protein sequence ID" value="RIA55340.1"/>
    <property type="molecule type" value="Genomic_DNA"/>
</dbReference>
<keyword evidence="11" id="KW-1185">Reference proteome</keyword>
<dbReference type="GO" id="GO:0010041">
    <property type="term" value="P:response to iron(III) ion"/>
    <property type="evidence" value="ECO:0007669"/>
    <property type="project" value="TreeGrafter"/>
</dbReference>
<keyword evidence="2" id="KW-1003">Cell membrane</keyword>
<dbReference type="PANTHER" id="PTHR33908:SF3">
    <property type="entry name" value="UNDECAPRENYL PHOSPHATE-ALPHA-4-AMINO-4-DEOXY-L-ARABINOSE ARABINOSYL TRANSFERASE"/>
    <property type="match status" value="1"/>
</dbReference>
<proteinExistence type="predicted"/>
<evidence type="ECO:0000256" key="2">
    <source>
        <dbReference type="ARBA" id="ARBA00022475"/>
    </source>
</evidence>
<feature type="transmembrane region" description="Helical" evidence="8">
    <location>
        <begin position="442"/>
        <end position="463"/>
    </location>
</feature>
<dbReference type="InterPro" id="IPR050297">
    <property type="entry name" value="LipidA_mod_glycosyltrf_83"/>
</dbReference>
<evidence type="ECO:0000256" key="6">
    <source>
        <dbReference type="ARBA" id="ARBA00022989"/>
    </source>
</evidence>
<dbReference type="InterPro" id="IPR038731">
    <property type="entry name" value="RgtA/B/C-like"/>
</dbReference>
<feature type="transmembrane region" description="Helical" evidence="8">
    <location>
        <begin position="354"/>
        <end position="375"/>
    </location>
</feature>
<evidence type="ECO:0000256" key="4">
    <source>
        <dbReference type="ARBA" id="ARBA00022679"/>
    </source>
</evidence>
<feature type="transmembrane region" description="Helical" evidence="8">
    <location>
        <begin position="329"/>
        <end position="348"/>
    </location>
</feature>
<gene>
    <name evidence="10" type="ORF">BXY53_0401</name>
</gene>
<evidence type="ECO:0000256" key="3">
    <source>
        <dbReference type="ARBA" id="ARBA00022676"/>
    </source>
</evidence>
<dbReference type="PANTHER" id="PTHR33908">
    <property type="entry name" value="MANNOSYLTRANSFERASE YKCB-RELATED"/>
    <property type="match status" value="1"/>
</dbReference>